<sequence>MDPAASSAPTWRRGSSRRRSLAPTWCRRRADELEAAVARLRGEKEAAERAAAALRAELEAERGAAATAASEAMTMIARLQREKAAAMIEARAFRRVAEGRACRDRELQDQLAVAAGLAASYQALLRAHGIDPDDDEDDDDGEYGKEEEDVDSRGGETEAKGVVVAEKPSPSPSPPSVEEEFEYKYAVDVRCAAVTKAAVVAEERAVAGADVARALCARVEALEADSAAMRREVAALRADRAQVAVLAREVARRLCREAATARAAVVVTTAEGQRFTVPAIFKWFFSTILWGTNRSACEARRLPNPLGSCTTHFLLGLLPLLERSKATQRIRSKMAGNGRLRLPCCERSWCTPL</sequence>
<dbReference type="AlphaFoldDB" id="A0A5J9VYG5"/>
<dbReference type="PANTHER" id="PTHR31422">
    <property type="entry name" value="BNAANNG28530D PROTEIN"/>
    <property type="match status" value="1"/>
</dbReference>
<dbReference type="PROSITE" id="PS51775">
    <property type="entry name" value="GTD_BINDING"/>
    <property type="match status" value="1"/>
</dbReference>
<evidence type="ECO:0000313" key="8">
    <source>
        <dbReference type="EMBL" id="TVU41492.1"/>
    </source>
</evidence>
<dbReference type="PANTHER" id="PTHR31422:SF21">
    <property type="entry name" value="OS07G0162200 PROTEIN"/>
    <property type="match status" value="1"/>
</dbReference>
<comment type="caution">
    <text evidence="8">The sequence shown here is derived from an EMBL/GenBank/DDBJ whole genome shotgun (WGS) entry which is preliminary data.</text>
</comment>
<reference evidence="8 9" key="1">
    <citation type="journal article" date="2019" name="Sci. Rep.">
        <title>A high-quality genome of Eragrostis curvula grass provides insights into Poaceae evolution and supports new strategies to enhance forage quality.</title>
        <authorList>
            <person name="Carballo J."/>
            <person name="Santos B.A.C.M."/>
            <person name="Zappacosta D."/>
            <person name="Garbus I."/>
            <person name="Selva J.P."/>
            <person name="Gallo C.A."/>
            <person name="Diaz A."/>
            <person name="Albertini E."/>
            <person name="Caccamo M."/>
            <person name="Echenique V."/>
        </authorList>
    </citation>
    <scope>NUCLEOTIDE SEQUENCE [LARGE SCALE GENOMIC DNA]</scope>
    <source>
        <strain evidence="9">cv. Victoria</strain>
        <tissue evidence="8">Leaf</tissue>
    </source>
</reference>
<name>A0A5J9VYG5_9POAL</name>
<dbReference type="Proteomes" id="UP000324897">
    <property type="component" value="Chromosome 4"/>
</dbReference>
<evidence type="ECO:0000256" key="1">
    <source>
        <dbReference type="ARBA" id="ARBA00004370"/>
    </source>
</evidence>
<comment type="subcellular location">
    <subcellularLocation>
        <location evidence="1">Membrane</location>
    </subcellularLocation>
</comment>
<keyword evidence="5" id="KW-0175">Coiled coil</keyword>
<keyword evidence="2" id="KW-0812">Transmembrane</keyword>
<feature type="domain" description="GTD-binding" evidence="7">
    <location>
        <begin position="35"/>
        <end position="129"/>
    </location>
</feature>
<feature type="compositionally biased region" description="Acidic residues" evidence="6">
    <location>
        <begin position="132"/>
        <end position="150"/>
    </location>
</feature>
<gene>
    <name evidence="8" type="ORF">EJB05_15018</name>
</gene>
<keyword evidence="9" id="KW-1185">Reference proteome</keyword>
<dbReference type="OrthoDB" id="721717at2759"/>
<dbReference type="InterPro" id="IPR007656">
    <property type="entry name" value="GTD-bd"/>
</dbReference>
<dbReference type="Pfam" id="PF04576">
    <property type="entry name" value="Zein-binding"/>
    <property type="match status" value="1"/>
</dbReference>
<evidence type="ECO:0000256" key="6">
    <source>
        <dbReference type="SAM" id="MobiDB-lite"/>
    </source>
</evidence>
<evidence type="ECO:0000256" key="2">
    <source>
        <dbReference type="ARBA" id="ARBA00022692"/>
    </source>
</evidence>
<evidence type="ECO:0000256" key="4">
    <source>
        <dbReference type="ARBA" id="ARBA00023136"/>
    </source>
</evidence>
<accession>A0A5J9VYG5</accession>
<feature type="coiled-coil region" evidence="5">
    <location>
        <begin position="212"/>
        <end position="239"/>
    </location>
</feature>
<organism evidence="8 9">
    <name type="scientific">Eragrostis curvula</name>
    <name type="common">weeping love grass</name>
    <dbReference type="NCBI Taxonomy" id="38414"/>
    <lineage>
        <taxon>Eukaryota</taxon>
        <taxon>Viridiplantae</taxon>
        <taxon>Streptophyta</taxon>
        <taxon>Embryophyta</taxon>
        <taxon>Tracheophyta</taxon>
        <taxon>Spermatophyta</taxon>
        <taxon>Magnoliopsida</taxon>
        <taxon>Liliopsida</taxon>
        <taxon>Poales</taxon>
        <taxon>Poaceae</taxon>
        <taxon>PACMAD clade</taxon>
        <taxon>Chloridoideae</taxon>
        <taxon>Eragrostideae</taxon>
        <taxon>Eragrostidinae</taxon>
        <taxon>Eragrostis</taxon>
    </lineage>
</organism>
<keyword evidence="3" id="KW-1133">Transmembrane helix</keyword>
<evidence type="ECO:0000256" key="3">
    <source>
        <dbReference type="ARBA" id="ARBA00022989"/>
    </source>
</evidence>
<dbReference type="GO" id="GO:0016020">
    <property type="term" value="C:membrane"/>
    <property type="evidence" value="ECO:0007669"/>
    <property type="project" value="UniProtKB-SubCell"/>
</dbReference>
<feature type="coiled-coil region" evidence="5">
    <location>
        <begin position="30"/>
        <end position="96"/>
    </location>
</feature>
<feature type="region of interest" description="Disordered" evidence="6">
    <location>
        <begin position="129"/>
        <end position="177"/>
    </location>
</feature>
<keyword evidence="4" id="KW-0472">Membrane</keyword>
<dbReference type="GO" id="GO:0080115">
    <property type="term" value="F:myosin XI tail binding"/>
    <property type="evidence" value="ECO:0007669"/>
    <property type="project" value="UniProtKB-ARBA"/>
</dbReference>
<feature type="non-terminal residue" evidence="8">
    <location>
        <position position="1"/>
    </location>
</feature>
<proteinExistence type="predicted"/>
<dbReference type="Gramene" id="TVU41492">
    <property type="protein sequence ID" value="TVU41492"/>
    <property type="gene ID" value="EJB05_15018"/>
</dbReference>
<evidence type="ECO:0000259" key="7">
    <source>
        <dbReference type="PROSITE" id="PS51775"/>
    </source>
</evidence>
<protein>
    <recommendedName>
        <fullName evidence="7">GTD-binding domain-containing protein</fullName>
    </recommendedName>
</protein>
<evidence type="ECO:0000313" key="9">
    <source>
        <dbReference type="Proteomes" id="UP000324897"/>
    </source>
</evidence>
<evidence type="ECO:0000256" key="5">
    <source>
        <dbReference type="SAM" id="Coils"/>
    </source>
</evidence>
<feature type="region of interest" description="Disordered" evidence="6">
    <location>
        <begin position="1"/>
        <end position="21"/>
    </location>
</feature>
<dbReference type="EMBL" id="RWGY01000007">
    <property type="protein sequence ID" value="TVU41492.1"/>
    <property type="molecule type" value="Genomic_DNA"/>
</dbReference>